<keyword evidence="4" id="KW-0326">Glycosidase</keyword>
<evidence type="ECO:0000256" key="2">
    <source>
        <dbReference type="ARBA" id="ARBA00022729"/>
    </source>
</evidence>
<dbReference type="Pfam" id="PF00150">
    <property type="entry name" value="Cellulase"/>
    <property type="match status" value="1"/>
</dbReference>
<gene>
    <name evidence="8" type="ORF">CTAYLR_000038</name>
</gene>
<feature type="transmembrane region" description="Helical" evidence="5">
    <location>
        <begin position="694"/>
        <end position="713"/>
    </location>
</feature>
<dbReference type="EMBL" id="JAQMWT010000314">
    <property type="protein sequence ID" value="KAJ8605597.1"/>
    <property type="molecule type" value="Genomic_DNA"/>
</dbReference>
<feature type="signal peptide" evidence="6">
    <location>
        <begin position="1"/>
        <end position="18"/>
    </location>
</feature>
<keyword evidence="9" id="KW-1185">Reference proteome</keyword>
<dbReference type="GO" id="GO:0008422">
    <property type="term" value="F:beta-glucosidase activity"/>
    <property type="evidence" value="ECO:0007669"/>
    <property type="project" value="TreeGrafter"/>
</dbReference>
<evidence type="ECO:0000256" key="3">
    <source>
        <dbReference type="ARBA" id="ARBA00022801"/>
    </source>
</evidence>
<organism evidence="8 9">
    <name type="scientific">Chrysophaeum taylorii</name>
    <dbReference type="NCBI Taxonomy" id="2483200"/>
    <lineage>
        <taxon>Eukaryota</taxon>
        <taxon>Sar</taxon>
        <taxon>Stramenopiles</taxon>
        <taxon>Ochrophyta</taxon>
        <taxon>Pelagophyceae</taxon>
        <taxon>Pelagomonadales</taxon>
        <taxon>Pelagomonadaceae</taxon>
        <taxon>Chrysophaeum</taxon>
    </lineage>
</organism>
<dbReference type="Gene3D" id="3.20.20.80">
    <property type="entry name" value="Glycosidases"/>
    <property type="match status" value="1"/>
</dbReference>
<evidence type="ECO:0000256" key="5">
    <source>
        <dbReference type="SAM" id="Phobius"/>
    </source>
</evidence>
<evidence type="ECO:0000256" key="4">
    <source>
        <dbReference type="ARBA" id="ARBA00023295"/>
    </source>
</evidence>
<proteinExistence type="inferred from homology"/>
<evidence type="ECO:0000313" key="9">
    <source>
        <dbReference type="Proteomes" id="UP001230188"/>
    </source>
</evidence>
<dbReference type="InterPro" id="IPR012946">
    <property type="entry name" value="X8"/>
</dbReference>
<dbReference type="Proteomes" id="UP001230188">
    <property type="component" value="Unassembled WGS sequence"/>
</dbReference>
<dbReference type="PANTHER" id="PTHR31297:SF38">
    <property type="entry name" value="X8 DOMAIN-CONTAINING PROTEIN"/>
    <property type="match status" value="1"/>
</dbReference>
<dbReference type="SMART" id="SM00768">
    <property type="entry name" value="X8"/>
    <property type="match status" value="1"/>
</dbReference>
<evidence type="ECO:0000256" key="6">
    <source>
        <dbReference type="SAM" id="SignalP"/>
    </source>
</evidence>
<keyword evidence="5" id="KW-0812">Transmembrane</keyword>
<dbReference type="GO" id="GO:0005576">
    <property type="term" value="C:extracellular region"/>
    <property type="evidence" value="ECO:0007669"/>
    <property type="project" value="TreeGrafter"/>
</dbReference>
<name>A0AAD7UGU4_9STRA</name>
<dbReference type="InterPro" id="IPR001547">
    <property type="entry name" value="Glyco_hydro_5"/>
</dbReference>
<keyword evidence="2 6" id="KW-0732">Signal</keyword>
<comment type="caution">
    <text evidence="8">The sequence shown here is derived from an EMBL/GenBank/DDBJ whole genome shotgun (WGS) entry which is preliminary data.</text>
</comment>
<dbReference type="InterPro" id="IPR017853">
    <property type="entry name" value="GH"/>
</dbReference>
<feature type="domain" description="X8" evidence="7">
    <location>
        <begin position="521"/>
        <end position="598"/>
    </location>
</feature>
<reference evidence="8" key="1">
    <citation type="submission" date="2023-01" db="EMBL/GenBank/DDBJ databases">
        <title>Metagenome sequencing of chrysophaentin producing Chrysophaeum taylorii.</title>
        <authorList>
            <person name="Davison J."/>
            <person name="Bewley C."/>
        </authorList>
    </citation>
    <scope>NUCLEOTIDE SEQUENCE</scope>
    <source>
        <strain evidence="8">NIES-1699</strain>
    </source>
</reference>
<sequence>MLSLPKIVVVVAAAAVVALDFEPHPENMTCSGDVHSTPWVEKIIGVNLGGWLVLEPWITPSLFYQFLGADSEGTAMDTHSFCRVLGPVEGNRQLRKHWETWVTETHISKLASLGINSIRIPIGDWMFEPYGPYRGCTDGALEVVDRVLGWAASRGLKVLLDVHAVRRSANGLDNGGIAMGVKWTSTLQDVASDAITFEHWPRRSARWMGSFDGREGTTAVNWTHVEASIRTLEKIASTYAAHPAVVGLEAVNEPWQFTPLWALKKFYWESYLRVKAIAPSWRFVMHDSFRFDTQVWGGFMAGCPDIALDTHIYQAWFEPSTRDNFYSNACAQKNIIQKMEKAFGPVIVGEWSLATDNCAMWLNGFNDNLPGYPKLPCKLVPCPSPYVIAQPGAPPSILKPLQGPFGTGVSGPQYGLCPVDRDWLKRSPGDELGSSRVRVASDLDAQAKTPDDDDTDEVMRNLGAKKLQAFGTVAHGFFFWNFRTELEDQWSYLRAVDRGWLPADIRNLEDIVGTACDREDVHCRAKRSASDADLRDALGWLGVPLADHQDLRAAADEAFDDYWVAHRQDNENMPAARKAACDFGGSAELTETPYKCVARRVEEKATRDGMVYCVNQDPARVEYFYQLSGEGLYREADVVFDEYWEAHRFAGATCDFGGGATLVLMDPTPEEEEEDEEEELDARDHHRSFFFPRLLAPLGIFAAAAAVATITLARARFLPATRVGVITAALPHERAPFVGTGVPVRPQGAAAAAAI</sequence>
<comment type="similarity">
    <text evidence="1">Belongs to the glycosyl hydrolase 5 (cellulase A) family.</text>
</comment>
<dbReference type="InterPro" id="IPR050386">
    <property type="entry name" value="Glycosyl_hydrolase_5"/>
</dbReference>
<keyword evidence="5" id="KW-1133">Transmembrane helix</keyword>
<evidence type="ECO:0000313" key="8">
    <source>
        <dbReference type="EMBL" id="KAJ8605597.1"/>
    </source>
</evidence>
<evidence type="ECO:0000259" key="7">
    <source>
        <dbReference type="SMART" id="SM00768"/>
    </source>
</evidence>
<keyword evidence="5" id="KW-0472">Membrane</keyword>
<dbReference type="GO" id="GO:0009251">
    <property type="term" value="P:glucan catabolic process"/>
    <property type="evidence" value="ECO:0007669"/>
    <property type="project" value="TreeGrafter"/>
</dbReference>
<keyword evidence="3" id="KW-0378">Hydrolase</keyword>
<dbReference type="GO" id="GO:0009986">
    <property type="term" value="C:cell surface"/>
    <property type="evidence" value="ECO:0007669"/>
    <property type="project" value="TreeGrafter"/>
</dbReference>
<dbReference type="SUPFAM" id="SSF51445">
    <property type="entry name" value="(Trans)glycosidases"/>
    <property type="match status" value="2"/>
</dbReference>
<protein>
    <recommendedName>
        <fullName evidence="7">X8 domain-containing protein</fullName>
    </recommendedName>
</protein>
<dbReference type="AlphaFoldDB" id="A0AAD7UGU4"/>
<accession>A0AAD7UGU4</accession>
<evidence type="ECO:0000256" key="1">
    <source>
        <dbReference type="ARBA" id="ARBA00005641"/>
    </source>
</evidence>
<feature type="chain" id="PRO_5042053501" description="X8 domain-containing protein" evidence="6">
    <location>
        <begin position="19"/>
        <end position="755"/>
    </location>
</feature>
<dbReference type="PANTHER" id="PTHR31297">
    <property type="entry name" value="GLUCAN ENDO-1,6-BETA-GLUCOSIDASE B"/>
    <property type="match status" value="1"/>
</dbReference>